<feature type="region of interest" description="Disordered" evidence="1">
    <location>
        <begin position="115"/>
        <end position="187"/>
    </location>
</feature>
<feature type="compositionally biased region" description="Polar residues" evidence="1">
    <location>
        <begin position="153"/>
        <end position="167"/>
    </location>
</feature>
<proteinExistence type="predicted"/>
<dbReference type="Proteomes" id="UP000194137">
    <property type="component" value="Chromosome"/>
</dbReference>
<dbReference type="GO" id="GO:0016787">
    <property type="term" value="F:hydrolase activity"/>
    <property type="evidence" value="ECO:0007669"/>
    <property type="project" value="InterPro"/>
</dbReference>
<name>A0A1W6ZK54_9HYPH</name>
<protein>
    <submittedName>
        <fullName evidence="3">Uncharacterized protein</fullName>
    </submittedName>
</protein>
<keyword evidence="4" id="KW-1185">Reference proteome</keyword>
<dbReference type="STRING" id="1235591.CAK95_00485"/>
<dbReference type="InterPro" id="IPR042047">
    <property type="entry name" value="SleB_dom1"/>
</dbReference>
<feature type="compositionally biased region" description="Pro residues" evidence="1">
    <location>
        <begin position="135"/>
        <end position="144"/>
    </location>
</feature>
<dbReference type="AlphaFoldDB" id="A0A1W6ZK54"/>
<dbReference type="Gene3D" id="1.10.10.2520">
    <property type="entry name" value="Cell wall hydrolase SleB, domain 1"/>
    <property type="match status" value="1"/>
</dbReference>
<sequence length="598" mass="64510">MKASRRRPKSTSRRAFGLVLCASVLMPTSIGYQDLAALIARQPAVTERWRQHIRTSAFGTIHAATFSFPRPMGAAIPDPYFTQLASLDPGALEITGSVSLQAPIETVTRRPAYDFPRVDRSKKGDRLTVIRKPPVEPATVPPEPSASGEKDQASLTAPSQPVATSPSDALRPTAARKGDRAVPSVTSPADTALDRAVTAIVSIERATRIAGSALQAADAPDETAADAVPPANEETADATMQQQPDASEPRVAAGREQSAPQLNTETADLESGRADVHGPIVVAAPAPAPIAEAKTEAPAELAPGVDDGDRVVDALVQFAQPEKQTTLFFGTHAIGFGQGSIQPWERDEVPTVLAAPHVDPEIKRAAADPLPDAAIDAETAGETVAPKGEVTGEGHRPRTPAERLNLSGASRAKHEKCLANAIYFEARGEVERGQMAVAQVVLNRAFTGYYPGNVCDVVYQNAHRHLACQFTFACDNHRDVVREPAAWETASRIARDALDGKFWLPEVGKATHYHATYVRPWWVRTMTKHTKLGIHVFYRPRRWGEGEDIPVWGDRLDVTGSITPQKPSEKSPDDKRIEAQPIVRRSIFDPVEEIKPGG</sequence>
<organism evidence="3 4">
    <name type="scientific">Pseudorhodoplanes sinuspersici</name>
    <dbReference type="NCBI Taxonomy" id="1235591"/>
    <lineage>
        <taxon>Bacteria</taxon>
        <taxon>Pseudomonadati</taxon>
        <taxon>Pseudomonadota</taxon>
        <taxon>Alphaproteobacteria</taxon>
        <taxon>Hyphomicrobiales</taxon>
        <taxon>Pseudorhodoplanes</taxon>
    </lineage>
</organism>
<gene>
    <name evidence="3" type="ORF">CAK95_00485</name>
</gene>
<feature type="compositionally biased region" description="Basic and acidic residues" evidence="1">
    <location>
        <begin position="115"/>
        <end position="128"/>
    </location>
</feature>
<evidence type="ECO:0000313" key="3">
    <source>
        <dbReference type="EMBL" id="ARP97719.1"/>
    </source>
</evidence>
<feature type="region of interest" description="Disordered" evidence="1">
    <location>
        <begin position="558"/>
        <end position="580"/>
    </location>
</feature>
<accession>A0A1W6ZK54</accession>
<feature type="signal peptide" evidence="2">
    <location>
        <begin position="1"/>
        <end position="32"/>
    </location>
</feature>
<reference evidence="3 4" key="1">
    <citation type="submission" date="2017-05" db="EMBL/GenBank/DDBJ databases">
        <title>Full genome sequence of Pseudorhodoplanes sinuspersici.</title>
        <authorList>
            <person name="Dastgheib S.M.M."/>
            <person name="Shavandi M."/>
            <person name="Tirandaz H."/>
        </authorList>
    </citation>
    <scope>NUCLEOTIDE SEQUENCE [LARGE SCALE GENOMIC DNA]</scope>
    <source>
        <strain evidence="3 4">RIPI110</strain>
    </source>
</reference>
<dbReference type="Pfam" id="PF07486">
    <property type="entry name" value="Hydrolase_2"/>
    <property type="match status" value="1"/>
</dbReference>
<feature type="compositionally biased region" description="Basic and acidic residues" evidence="1">
    <location>
        <begin position="567"/>
        <end position="578"/>
    </location>
</feature>
<evidence type="ECO:0000313" key="4">
    <source>
        <dbReference type="Proteomes" id="UP000194137"/>
    </source>
</evidence>
<feature type="region of interest" description="Disordered" evidence="1">
    <location>
        <begin position="213"/>
        <end position="260"/>
    </location>
</feature>
<keyword evidence="2" id="KW-0732">Signal</keyword>
<evidence type="ECO:0000256" key="2">
    <source>
        <dbReference type="SAM" id="SignalP"/>
    </source>
</evidence>
<evidence type="ECO:0000256" key="1">
    <source>
        <dbReference type="SAM" id="MobiDB-lite"/>
    </source>
</evidence>
<dbReference type="KEGG" id="psin:CAK95_00485"/>
<feature type="chain" id="PRO_5043758402" evidence="2">
    <location>
        <begin position="33"/>
        <end position="598"/>
    </location>
</feature>
<dbReference type="EMBL" id="CP021112">
    <property type="protein sequence ID" value="ARP97719.1"/>
    <property type="molecule type" value="Genomic_DNA"/>
</dbReference>
<dbReference type="InterPro" id="IPR011105">
    <property type="entry name" value="Cell_wall_hydrolase_SleB"/>
</dbReference>